<dbReference type="RefSeq" id="XP_019037198.1">
    <property type="nucleotide sequence ID" value="XM_019185013.1"/>
</dbReference>
<dbReference type="GeneID" id="30202259"/>
<keyword evidence="2" id="KW-1185">Reference proteome</keyword>
<proteinExistence type="predicted"/>
<dbReference type="Gene3D" id="1.10.8.80">
    <property type="entry name" value="Magnesium chelatase subunit I, C-Terminal domain"/>
    <property type="match status" value="1"/>
</dbReference>
<dbReference type="AlphaFoldDB" id="A0A1E3NXT1"/>
<name>A0A1E3NXT1_WICAA</name>
<dbReference type="EMBL" id="KV454212">
    <property type="protein sequence ID" value="ODQ57991.1"/>
    <property type="molecule type" value="Genomic_DNA"/>
</dbReference>
<dbReference type="Proteomes" id="UP000094112">
    <property type="component" value="Unassembled WGS sequence"/>
</dbReference>
<protein>
    <submittedName>
        <fullName evidence="1">Uncharacterized protein</fullName>
    </submittedName>
</protein>
<reference evidence="1 2" key="1">
    <citation type="journal article" date="2016" name="Proc. Natl. Acad. Sci. U.S.A.">
        <title>Comparative genomics of biotechnologically important yeasts.</title>
        <authorList>
            <person name="Riley R."/>
            <person name="Haridas S."/>
            <person name="Wolfe K.H."/>
            <person name="Lopes M.R."/>
            <person name="Hittinger C.T."/>
            <person name="Goeker M."/>
            <person name="Salamov A.A."/>
            <person name="Wisecaver J.H."/>
            <person name="Long T.M."/>
            <person name="Calvey C.H."/>
            <person name="Aerts A.L."/>
            <person name="Barry K.W."/>
            <person name="Choi C."/>
            <person name="Clum A."/>
            <person name="Coughlan A.Y."/>
            <person name="Deshpande S."/>
            <person name="Douglass A.P."/>
            <person name="Hanson S.J."/>
            <person name="Klenk H.-P."/>
            <person name="LaButti K.M."/>
            <person name="Lapidus A."/>
            <person name="Lindquist E.A."/>
            <person name="Lipzen A.M."/>
            <person name="Meier-Kolthoff J.P."/>
            <person name="Ohm R.A."/>
            <person name="Otillar R.P."/>
            <person name="Pangilinan J.L."/>
            <person name="Peng Y."/>
            <person name="Rokas A."/>
            <person name="Rosa C.A."/>
            <person name="Scheuner C."/>
            <person name="Sibirny A.A."/>
            <person name="Slot J.C."/>
            <person name="Stielow J.B."/>
            <person name="Sun H."/>
            <person name="Kurtzman C.P."/>
            <person name="Blackwell M."/>
            <person name="Grigoriev I.V."/>
            <person name="Jeffries T.W."/>
        </authorList>
    </citation>
    <scope>NUCLEOTIDE SEQUENCE [LARGE SCALE GENOMIC DNA]</scope>
    <source>
        <strain evidence="2">ATCC 58044 / CBS 1984 / NCYC 433 / NRRL Y-366-8</strain>
    </source>
</reference>
<dbReference type="STRING" id="683960.A0A1E3NXT1"/>
<sequence>MAVQDEINSYKEQLGVDFDNNLYVALMLGAITKRHILVSSSDPSATEVELKTIIGHAWRLQVKVLRVGEGIETTGDDILNFFIDGAQNQSLNAIYVISGMDKLSNTMQSLILEIIRTKKIRYNEKTYFGSELFTVVGVLDDYNAKDKQLFRYLQDAFWFKQPHDPQANSISHLDLKNVESSAEMIRKFKTIGDSINSVVIVPEMKRYIYDIVIFIRTHRCVNTGLPGRCISELELLSKALCVLFNRGFVIPSIIKLASRKLLPLKIKMIKPEHEPSLQWGSDPELVNELMKRMAPQLIVEDVLTKVSPPV</sequence>
<dbReference type="OrthoDB" id="5582146at2759"/>
<organism evidence="1 2">
    <name type="scientific">Wickerhamomyces anomalus (strain ATCC 58044 / CBS 1984 / NCYC 433 / NRRL Y-366-8)</name>
    <name type="common">Yeast</name>
    <name type="synonym">Hansenula anomala</name>
    <dbReference type="NCBI Taxonomy" id="683960"/>
    <lineage>
        <taxon>Eukaryota</taxon>
        <taxon>Fungi</taxon>
        <taxon>Dikarya</taxon>
        <taxon>Ascomycota</taxon>
        <taxon>Saccharomycotina</taxon>
        <taxon>Saccharomycetes</taxon>
        <taxon>Phaffomycetales</taxon>
        <taxon>Wickerhamomycetaceae</taxon>
        <taxon>Wickerhamomyces</taxon>
    </lineage>
</organism>
<accession>A0A1E3NXT1</accession>
<evidence type="ECO:0000313" key="2">
    <source>
        <dbReference type="Proteomes" id="UP000094112"/>
    </source>
</evidence>
<gene>
    <name evidence="1" type="ORF">WICANDRAFT_80152</name>
</gene>
<evidence type="ECO:0000313" key="1">
    <source>
        <dbReference type="EMBL" id="ODQ57991.1"/>
    </source>
</evidence>